<protein>
    <submittedName>
        <fullName evidence="1">Ubiquinone biosynthesis protein Coq4</fullName>
    </submittedName>
</protein>
<dbReference type="Proteomes" id="UP000198281">
    <property type="component" value="Unassembled WGS sequence"/>
</dbReference>
<name>A0A239BV32_9SPHN</name>
<organism evidence="1 2">
    <name type="scientific">Edaphosphingomonas laterariae</name>
    <dbReference type="NCBI Taxonomy" id="861865"/>
    <lineage>
        <taxon>Bacteria</taxon>
        <taxon>Pseudomonadati</taxon>
        <taxon>Pseudomonadota</taxon>
        <taxon>Alphaproteobacteria</taxon>
        <taxon>Sphingomonadales</taxon>
        <taxon>Rhizorhabdaceae</taxon>
        <taxon>Edaphosphingomonas</taxon>
    </lineage>
</organism>
<accession>A0A239BV32</accession>
<evidence type="ECO:0000313" key="1">
    <source>
        <dbReference type="EMBL" id="SNS11278.1"/>
    </source>
</evidence>
<keyword evidence="2" id="KW-1185">Reference proteome</keyword>
<gene>
    <name evidence="1" type="ORF">SAMN06295912_101403</name>
</gene>
<dbReference type="AlphaFoldDB" id="A0A239BV32"/>
<proteinExistence type="predicted"/>
<keyword evidence="1" id="KW-0830">Ubiquinone</keyword>
<dbReference type="RefSeq" id="WP_089217899.1">
    <property type="nucleotide sequence ID" value="NZ_FZOS01000001.1"/>
</dbReference>
<dbReference type="EMBL" id="FZOS01000001">
    <property type="protein sequence ID" value="SNS11278.1"/>
    <property type="molecule type" value="Genomic_DNA"/>
</dbReference>
<dbReference type="Pfam" id="PF05019">
    <property type="entry name" value="Coq4"/>
    <property type="match status" value="1"/>
</dbReference>
<dbReference type="OrthoDB" id="7491298at2"/>
<reference evidence="2" key="1">
    <citation type="submission" date="2017-06" db="EMBL/GenBank/DDBJ databases">
        <authorList>
            <person name="Varghese N."/>
            <person name="Submissions S."/>
        </authorList>
    </citation>
    <scope>NUCLEOTIDE SEQUENCE [LARGE SCALE GENOMIC DNA]</scope>
    <source>
        <strain evidence="2">LNB2</strain>
    </source>
</reference>
<dbReference type="InterPro" id="IPR007715">
    <property type="entry name" value="Coq4"/>
</dbReference>
<sequence>MAQVSQADHDYYNGGMRKFTTESSVLISSSSYLNHAGLRALIAQEMLRRNGADLPNTAFIPQVAQILHEMEDMPTIIRLFEEEKARLPEFKRWLDRRVTSDFTVDEVKGFAPGTLGSVIYDFLANSGYNIDHFFQGMKIDSDYTFYLKERVFTHDIEHMITGFETNFCGEVALLSANARALYRYFRPELASFINRVGTYLKAKTTMKMGLYYPQVMPEMLEAEDIGSAQGKNWKVPLMIVCWRDHLDWQVTDIREEYGITGAPPAGYWEWTTAASQDPRYTDAPTAMAAE</sequence>
<evidence type="ECO:0000313" key="2">
    <source>
        <dbReference type="Proteomes" id="UP000198281"/>
    </source>
</evidence>
<dbReference type="GO" id="GO:0006744">
    <property type="term" value="P:ubiquinone biosynthetic process"/>
    <property type="evidence" value="ECO:0007669"/>
    <property type="project" value="InterPro"/>
</dbReference>